<dbReference type="InterPro" id="IPR019257">
    <property type="entry name" value="MeTrfase_dom"/>
</dbReference>
<dbReference type="PANTHER" id="PTHR43397">
    <property type="entry name" value="ERGOTHIONEINE BIOSYNTHESIS PROTEIN 1"/>
    <property type="match status" value="1"/>
</dbReference>
<name>W7J0A5_9PSEU</name>
<feature type="binding site" evidence="3">
    <location>
        <position position="57"/>
    </location>
    <ligand>
        <name>L-histidine</name>
        <dbReference type="ChEBI" id="CHEBI:57595"/>
    </ligand>
</feature>
<gene>
    <name evidence="3" type="primary">egtD</name>
    <name evidence="5" type="ORF">UO65_2245</name>
</gene>
<dbReference type="InterPro" id="IPR051128">
    <property type="entry name" value="EgtD_Methyltrsf_superfamily"/>
</dbReference>
<comment type="catalytic activity">
    <reaction evidence="3">
        <text>L-histidine + 3 S-adenosyl-L-methionine = hercynine + 3 S-adenosyl-L-homocysteine + 3 H(+)</text>
        <dbReference type="Rhea" id="RHEA:38471"/>
        <dbReference type="ChEBI" id="CHEBI:15378"/>
        <dbReference type="ChEBI" id="CHEBI:15781"/>
        <dbReference type="ChEBI" id="CHEBI:57595"/>
        <dbReference type="ChEBI" id="CHEBI:57856"/>
        <dbReference type="ChEBI" id="CHEBI:59789"/>
        <dbReference type="EC" id="2.1.1.44"/>
    </reaction>
</comment>
<evidence type="ECO:0000313" key="6">
    <source>
        <dbReference type="Proteomes" id="UP000019277"/>
    </source>
</evidence>
<keyword evidence="1 3" id="KW-0489">Methyltransferase</keyword>
<evidence type="ECO:0000256" key="2">
    <source>
        <dbReference type="ARBA" id="ARBA00022679"/>
    </source>
</evidence>
<protein>
    <recommendedName>
        <fullName evidence="3">Histidine N-alpha-methyltransferase</fullName>
        <ecNumber evidence="3">2.1.1.44</ecNumber>
    </recommendedName>
    <alternativeName>
        <fullName evidence="3">Histidine trimethyltransferase</fullName>
    </alternativeName>
</protein>
<evidence type="ECO:0000259" key="4">
    <source>
        <dbReference type="Pfam" id="PF10017"/>
    </source>
</evidence>
<dbReference type="SUPFAM" id="SSF53335">
    <property type="entry name" value="S-adenosyl-L-methionine-dependent methyltransferases"/>
    <property type="match status" value="1"/>
</dbReference>
<dbReference type="InterPro" id="IPR029063">
    <property type="entry name" value="SAM-dependent_MTases_sf"/>
</dbReference>
<keyword evidence="2 3" id="KW-0808">Transferase</keyword>
<dbReference type="InterPro" id="IPR032888">
    <property type="entry name" value="EgtD_Actinobacteria"/>
</dbReference>
<dbReference type="Gene3D" id="3.40.50.150">
    <property type="entry name" value="Vaccinia Virus protein VP39"/>
    <property type="match status" value="1"/>
</dbReference>
<comment type="caution">
    <text evidence="5">The sequence shown here is derived from an EMBL/GenBank/DDBJ whole genome shotgun (WGS) entry which is preliminary data.</text>
</comment>
<feature type="binding site" evidence="3">
    <location>
        <begin position="283"/>
        <end position="285"/>
    </location>
    <ligand>
        <name>L-histidine</name>
        <dbReference type="ChEBI" id="CHEBI:57595"/>
    </ligand>
</feature>
<feature type="binding site" evidence="3">
    <location>
        <begin position="142"/>
        <end position="143"/>
    </location>
    <ligand>
        <name>S-adenosyl-L-methionine</name>
        <dbReference type="ChEBI" id="CHEBI:59789"/>
    </ligand>
</feature>
<dbReference type="PIRSF" id="PIRSF018005">
    <property type="entry name" value="UCP018005"/>
    <property type="match status" value="1"/>
</dbReference>
<dbReference type="GO" id="GO:0052706">
    <property type="term" value="F:L-histidine N(alpha)-methyltransferase activity"/>
    <property type="evidence" value="ECO:0007669"/>
    <property type="project" value="UniProtKB-UniRule"/>
</dbReference>
<comment type="function">
    <text evidence="3">Catalyzes the SAM-dependent triple methylation of the alpha-amino group of histidine to form hercynine, a step in the biosynthesis pathway of ergothioneine.</text>
</comment>
<feature type="binding site" evidence="3">
    <location>
        <position position="87"/>
    </location>
    <ligand>
        <name>S-adenosyl-L-methionine</name>
        <dbReference type="ChEBI" id="CHEBI:59789"/>
    </ligand>
</feature>
<comment type="subunit">
    <text evidence="3">Monomer.</text>
</comment>
<dbReference type="NCBIfam" id="TIGR03438">
    <property type="entry name" value="egtD_ergothio"/>
    <property type="match status" value="1"/>
</dbReference>
<dbReference type="PANTHER" id="PTHR43397:SF1">
    <property type="entry name" value="ERGOTHIONEINE BIOSYNTHESIS PROTEIN 1"/>
    <property type="match status" value="1"/>
</dbReference>
<dbReference type="PATRIC" id="fig|909613.9.peg.2250"/>
<dbReference type="RefSeq" id="WP_035281381.1">
    <property type="nucleotide sequence ID" value="NZ_AYXG01000079.1"/>
</dbReference>
<dbReference type="Pfam" id="PF10017">
    <property type="entry name" value="Methyltransf_33"/>
    <property type="match status" value="1"/>
</dbReference>
<keyword evidence="3" id="KW-0949">S-adenosyl-L-methionine</keyword>
<dbReference type="GO" id="GO:0052699">
    <property type="term" value="P:ergothioneine biosynthetic process"/>
    <property type="evidence" value="ECO:0007669"/>
    <property type="project" value="UniProtKB-UniRule"/>
</dbReference>
<proteinExistence type="inferred from homology"/>
<dbReference type="UniPathway" id="UPA01014"/>
<feature type="binding site" evidence="3">
    <location>
        <position position="207"/>
    </location>
    <ligand>
        <name>L-histidine</name>
        <dbReference type="ChEBI" id="CHEBI:57595"/>
    </ligand>
</feature>
<dbReference type="EC" id="2.1.1.44" evidence="3"/>
<sequence>MPQPSFDVHLPEDHAARSLAADARAGLTANPKTLPPKWFYDARGSELFEEITRLPEYYPTRAERAILAERAADIAGVTGANTLVELGSGSSEKTRLLLDALRDAGSLGQIVTLDVSETALREAAADLAAEYPDTPVHGVVGDFTEHLSLLPGDPTRLVAFLGGTIGNFLPAERAHFLTAVRDTLKPGEWLLLGTDLVKDRETLEAAYDDAQGVTAEFNRNVLHVLNRELGADFDVTAFDHLSRWNAEDEWIEMRLRARTAQSVAIPALDLTVEFAEGEEVRTEISAKFRREGVATELGAAGFALAEWWTDPEARFALSLAQAD</sequence>
<dbReference type="OrthoDB" id="5289726at2"/>
<organism evidence="5 6">
    <name type="scientific">Actinokineospora spheciospongiae</name>
    <dbReference type="NCBI Taxonomy" id="909613"/>
    <lineage>
        <taxon>Bacteria</taxon>
        <taxon>Bacillati</taxon>
        <taxon>Actinomycetota</taxon>
        <taxon>Actinomycetes</taxon>
        <taxon>Pseudonocardiales</taxon>
        <taxon>Pseudonocardiaceae</taxon>
        <taxon>Actinokineospora</taxon>
    </lineage>
</organism>
<feature type="binding site" evidence="3">
    <location>
        <position position="114"/>
    </location>
    <ligand>
        <name>S-adenosyl-L-methionine</name>
        <dbReference type="ChEBI" id="CHEBI:59789"/>
    </ligand>
</feature>
<dbReference type="AlphaFoldDB" id="W7J0A5"/>
<dbReference type="GO" id="GO:0032259">
    <property type="term" value="P:methylation"/>
    <property type="evidence" value="ECO:0007669"/>
    <property type="project" value="UniProtKB-KW"/>
</dbReference>
<dbReference type="eggNOG" id="COG4301">
    <property type="taxonomic scope" value="Bacteria"/>
</dbReference>
<evidence type="ECO:0000313" key="5">
    <source>
        <dbReference type="EMBL" id="EWC62427.1"/>
    </source>
</evidence>
<dbReference type="CDD" id="cd02440">
    <property type="entry name" value="AdoMet_MTases"/>
    <property type="match status" value="1"/>
</dbReference>
<dbReference type="STRING" id="909613.UO65_2245"/>
<dbReference type="GO" id="GO:0008276">
    <property type="term" value="F:protein methyltransferase activity"/>
    <property type="evidence" value="ECO:0007669"/>
    <property type="project" value="InterPro"/>
</dbReference>
<reference evidence="5 6" key="1">
    <citation type="journal article" date="2014" name="Genome Announc.">
        <title>Draft Genome Sequence of the Antitrypanosomally Active Sponge-Associated Bacterium Actinokineospora sp. Strain EG49.</title>
        <authorList>
            <person name="Harjes J."/>
            <person name="Ryu T."/>
            <person name="Abdelmohsen U.R."/>
            <person name="Moitinho-Silva L."/>
            <person name="Horn H."/>
            <person name="Ravasi T."/>
            <person name="Hentschel U."/>
        </authorList>
    </citation>
    <scope>NUCLEOTIDE SEQUENCE [LARGE SCALE GENOMIC DNA]</scope>
    <source>
        <strain evidence="5 6">EG49</strain>
    </source>
</reference>
<keyword evidence="6" id="KW-1185">Reference proteome</keyword>
<dbReference type="Proteomes" id="UP000019277">
    <property type="component" value="Unassembled WGS sequence"/>
</dbReference>
<evidence type="ECO:0000256" key="1">
    <source>
        <dbReference type="ARBA" id="ARBA00022603"/>
    </source>
</evidence>
<dbReference type="InterPro" id="IPR035094">
    <property type="entry name" value="EgtD"/>
</dbReference>
<dbReference type="InterPro" id="IPR017804">
    <property type="entry name" value="MeTrfase_EgtD-like"/>
</dbReference>
<comment type="similarity">
    <text evidence="3">Belongs to the methyltransferase superfamily. EgtD family.</text>
</comment>
<evidence type="ECO:0000256" key="3">
    <source>
        <dbReference type="HAMAP-Rule" id="MF_02037"/>
    </source>
</evidence>
<comment type="pathway">
    <text evidence="3">Amino-acid biosynthesis; ergothioneine biosynthesis.</text>
</comment>
<dbReference type="EMBL" id="AYXG01000079">
    <property type="protein sequence ID" value="EWC62427.1"/>
    <property type="molecule type" value="Genomic_DNA"/>
</dbReference>
<accession>W7J0A5</accession>
<feature type="binding site" evidence="3">
    <location>
        <position position="93"/>
    </location>
    <ligand>
        <name>S-adenosyl-L-methionine</name>
        <dbReference type="ChEBI" id="CHEBI:59789"/>
    </ligand>
</feature>
<feature type="domain" description="Histidine-specific methyltransferase SAM-dependent" evidence="4">
    <location>
        <begin position="20"/>
        <end position="321"/>
    </location>
</feature>
<feature type="binding site" evidence="3">
    <location>
        <position position="167"/>
    </location>
    <ligand>
        <name>L-histidine</name>
        <dbReference type="ChEBI" id="CHEBI:57595"/>
    </ligand>
</feature>
<dbReference type="HAMAP" id="MF_02037">
    <property type="entry name" value="EgtD"/>
    <property type="match status" value="1"/>
</dbReference>